<dbReference type="InterPro" id="IPR036597">
    <property type="entry name" value="Fido-like_dom_sf"/>
</dbReference>
<evidence type="ECO:0000259" key="4">
    <source>
        <dbReference type="PROSITE" id="PS51459"/>
    </source>
</evidence>
<accession>A0A975CM64</accession>
<sequence>MDLKYLIKLKEEYLHLCKDDTFDFDKFNQFAIVHHSNSIEGSTLTKEETFILLNDALTPKNKPLEHTFMAIDHFNALKYSIELANSKKLLSVETLKDISAKVMKNTGSSISAIAGDFDSSKGDFRKVTVRAGTSTFMDYTKIPKRILELVNYINKEIKIVTDFESIYNLAFDAHFQLVSIHPFADGNGRISRLLMNYIQAYHKQPLTVVFKEDKTDYYQALVDTREKEDISIFRKFMYSQTEKFFLEKISELTKTQKQSSNQKGLSFLF</sequence>
<dbReference type="InterPro" id="IPR040198">
    <property type="entry name" value="Fido_containing"/>
</dbReference>
<dbReference type="Proteomes" id="UP000663920">
    <property type="component" value="Chromosome"/>
</dbReference>
<evidence type="ECO:0000256" key="2">
    <source>
        <dbReference type="PIRSR" id="PIRSR640198-2"/>
    </source>
</evidence>
<keyword evidence="6" id="KW-1185">Reference proteome</keyword>
<dbReference type="RefSeq" id="WP_208077189.1">
    <property type="nucleotide sequence ID" value="NZ_CP071869.1"/>
</dbReference>
<dbReference type="InterPro" id="IPR003812">
    <property type="entry name" value="Fido"/>
</dbReference>
<evidence type="ECO:0000313" key="5">
    <source>
        <dbReference type="EMBL" id="QTE21637.1"/>
    </source>
</evidence>
<reference evidence="5 6" key="1">
    <citation type="submission" date="2021-03" db="EMBL/GenBank/DDBJ databases">
        <title>Complete genome of Polaribacter_sp.SM13.</title>
        <authorList>
            <person name="Jeong S.W."/>
            <person name="Bae J.W."/>
        </authorList>
    </citation>
    <scope>NUCLEOTIDE SEQUENCE [LARGE SCALE GENOMIC DNA]</scope>
    <source>
        <strain evidence="5 6">SM13</strain>
    </source>
</reference>
<dbReference type="PROSITE" id="PS51459">
    <property type="entry name" value="FIDO"/>
    <property type="match status" value="1"/>
</dbReference>
<dbReference type="GO" id="GO:0005524">
    <property type="term" value="F:ATP binding"/>
    <property type="evidence" value="ECO:0007669"/>
    <property type="project" value="UniProtKB-KW"/>
</dbReference>
<evidence type="ECO:0000256" key="1">
    <source>
        <dbReference type="PIRSR" id="PIRSR640198-1"/>
    </source>
</evidence>
<dbReference type="SUPFAM" id="SSF140931">
    <property type="entry name" value="Fic-like"/>
    <property type="match status" value="1"/>
</dbReference>
<dbReference type="AlphaFoldDB" id="A0A975CM64"/>
<evidence type="ECO:0000256" key="3">
    <source>
        <dbReference type="PIRSR" id="PIRSR640198-3"/>
    </source>
</evidence>
<feature type="active site" evidence="1">
    <location>
        <position position="181"/>
    </location>
</feature>
<dbReference type="Pfam" id="PF02661">
    <property type="entry name" value="Fic"/>
    <property type="match status" value="1"/>
</dbReference>
<dbReference type="Gene3D" id="1.10.3290.10">
    <property type="entry name" value="Fido-like domain"/>
    <property type="match status" value="1"/>
</dbReference>
<name>A0A975CM64_9FLAO</name>
<organism evidence="5 6">
    <name type="scientific">Polaribacter cellanae</name>
    <dbReference type="NCBI Taxonomy" id="2818493"/>
    <lineage>
        <taxon>Bacteria</taxon>
        <taxon>Pseudomonadati</taxon>
        <taxon>Bacteroidota</taxon>
        <taxon>Flavobacteriia</taxon>
        <taxon>Flavobacteriales</taxon>
        <taxon>Flavobacteriaceae</taxon>
    </lineage>
</organism>
<dbReference type="EMBL" id="CP071869">
    <property type="protein sequence ID" value="QTE21637.1"/>
    <property type="molecule type" value="Genomic_DNA"/>
</dbReference>
<protein>
    <submittedName>
        <fullName evidence="5">Fic family protein</fullName>
    </submittedName>
</protein>
<keyword evidence="2" id="KW-0547">Nucleotide-binding</keyword>
<feature type="binding site" evidence="2">
    <location>
        <begin position="185"/>
        <end position="192"/>
    </location>
    <ligand>
        <name>ATP</name>
        <dbReference type="ChEBI" id="CHEBI:30616"/>
    </ligand>
</feature>
<proteinExistence type="predicted"/>
<dbReference type="PANTHER" id="PTHR13504:SF38">
    <property type="entry name" value="FIDO DOMAIN-CONTAINING PROTEIN"/>
    <property type="match status" value="1"/>
</dbReference>
<keyword evidence="2" id="KW-0067">ATP-binding</keyword>
<feature type="domain" description="Fido" evidence="4">
    <location>
        <begin position="90"/>
        <end position="239"/>
    </location>
</feature>
<dbReference type="KEGG" id="pcea:J3359_12495"/>
<feature type="site" description="Important for autoinhibition of adenylyltransferase activity" evidence="3">
    <location>
        <position position="40"/>
    </location>
</feature>
<evidence type="ECO:0000313" key="6">
    <source>
        <dbReference type="Proteomes" id="UP000663920"/>
    </source>
</evidence>
<dbReference type="PANTHER" id="PTHR13504">
    <property type="entry name" value="FIDO DOMAIN-CONTAINING PROTEIN DDB_G0283145"/>
    <property type="match status" value="1"/>
</dbReference>
<feature type="binding site" evidence="2">
    <location>
        <begin position="217"/>
        <end position="218"/>
    </location>
    <ligand>
        <name>ATP</name>
        <dbReference type="ChEBI" id="CHEBI:30616"/>
    </ligand>
</feature>
<gene>
    <name evidence="5" type="ORF">J3359_12495</name>
</gene>